<dbReference type="InterPro" id="IPR024735">
    <property type="entry name" value="TcpC"/>
</dbReference>
<dbReference type="Gene3D" id="3.10.450.540">
    <property type="match status" value="1"/>
</dbReference>
<evidence type="ECO:0000313" key="1">
    <source>
        <dbReference type="EMBL" id="MDT2667797.1"/>
    </source>
</evidence>
<comment type="caution">
    <text evidence="1">The sequence shown here is derived from an EMBL/GenBank/DDBJ whole genome shotgun (WGS) entry which is preliminary data.</text>
</comment>
<dbReference type="Proteomes" id="UP001257962">
    <property type="component" value="Unassembled WGS sequence"/>
</dbReference>
<dbReference type="InterPro" id="IPR035628">
    <property type="entry name" value="TcpC_C"/>
</dbReference>
<dbReference type="RefSeq" id="WP_244851417.1">
    <property type="nucleotide sequence ID" value="NZ_JARPXQ010000039.1"/>
</dbReference>
<gene>
    <name evidence="1" type="ORF">P7D34_11345</name>
</gene>
<evidence type="ECO:0000313" key="2">
    <source>
        <dbReference type="Proteomes" id="UP001257962"/>
    </source>
</evidence>
<reference evidence="1" key="1">
    <citation type="submission" date="2023-03" db="EMBL/GenBank/DDBJ databases">
        <authorList>
            <person name="Shen W."/>
            <person name="Cai J."/>
        </authorList>
    </citation>
    <scope>NUCLEOTIDE SEQUENCE</scope>
    <source>
        <strain evidence="1">Y3</strain>
    </source>
</reference>
<sequence length="95" mass="11382">SSFLLLSFSIILPYLIVDLKLCNRTDYYMMEDVLPIISQNFIYSELVNPIIQKKEKQYLVKIAVRYLDNETKIENISQYQLTLEKKDNWKIIMNE</sequence>
<feature type="non-terminal residue" evidence="1">
    <location>
        <position position="1"/>
    </location>
</feature>
<protein>
    <submittedName>
        <fullName evidence="1">Conjugal transfer protein</fullName>
    </submittedName>
</protein>
<name>A0AAJ2J257_9LACT</name>
<proteinExistence type="predicted"/>
<dbReference type="Pfam" id="PF12642">
    <property type="entry name" value="TpcC"/>
    <property type="match status" value="1"/>
</dbReference>
<dbReference type="CDD" id="cd16428">
    <property type="entry name" value="TcpC_C"/>
    <property type="match status" value="1"/>
</dbReference>
<dbReference type="AlphaFoldDB" id="A0AAJ2J257"/>
<organism evidence="1 2">
    <name type="scientific">Lactococcus petauri</name>
    <dbReference type="NCBI Taxonomy" id="1940789"/>
    <lineage>
        <taxon>Bacteria</taxon>
        <taxon>Bacillati</taxon>
        <taxon>Bacillota</taxon>
        <taxon>Bacilli</taxon>
        <taxon>Lactobacillales</taxon>
        <taxon>Streptococcaceae</taxon>
        <taxon>Lactococcus</taxon>
    </lineage>
</organism>
<accession>A0AAJ2J257</accession>
<dbReference type="EMBL" id="JARPYC010000024">
    <property type="protein sequence ID" value="MDT2667797.1"/>
    <property type="molecule type" value="Genomic_DNA"/>
</dbReference>